<sequence>MIERECEIKNPSGMHARPATLFVEQANKSRCSISVRKGDIEVNGKSILGVMMLCAGIGESIIITARGESLEDEEKIINDLSNLIDNKFYEEESA</sequence>
<dbReference type="PROSITE" id="PS00369">
    <property type="entry name" value="PTS_HPR_HIS"/>
    <property type="match status" value="1"/>
</dbReference>
<dbReference type="InterPro" id="IPR050399">
    <property type="entry name" value="HPr"/>
</dbReference>
<reference evidence="5 6" key="1">
    <citation type="journal article" date="2016" name="Nat. Commun.">
        <title>Thousands of microbial genomes shed light on interconnected biogeochemical processes in an aquifer system.</title>
        <authorList>
            <person name="Anantharaman K."/>
            <person name="Brown C.T."/>
            <person name="Hug L.A."/>
            <person name="Sharon I."/>
            <person name="Castelle C.J."/>
            <person name="Probst A.J."/>
            <person name="Thomas B.C."/>
            <person name="Singh A."/>
            <person name="Wilkins M.J."/>
            <person name="Karaoz U."/>
            <person name="Brodie E.L."/>
            <person name="Williams K.H."/>
            <person name="Hubbard S.S."/>
            <person name="Banfield J.F."/>
        </authorList>
    </citation>
    <scope>NUCLEOTIDE SEQUENCE [LARGE SCALE GENOMIC DNA]</scope>
</reference>
<evidence type="ECO:0000256" key="2">
    <source>
        <dbReference type="ARBA" id="ARBA00022490"/>
    </source>
</evidence>
<protein>
    <recommendedName>
        <fullName evidence="4">HPr domain-containing protein</fullName>
    </recommendedName>
</protein>
<dbReference type="GO" id="GO:0009401">
    <property type="term" value="P:phosphoenolpyruvate-dependent sugar phosphotransferase system"/>
    <property type="evidence" value="ECO:0007669"/>
    <property type="project" value="UniProtKB-KW"/>
</dbReference>
<proteinExistence type="predicted"/>
<evidence type="ECO:0000313" key="6">
    <source>
        <dbReference type="Proteomes" id="UP000178735"/>
    </source>
</evidence>
<dbReference type="Proteomes" id="UP000178735">
    <property type="component" value="Unassembled WGS sequence"/>
</dbReference>
<dbReference type="PRINTS" id="PR00107">
    <property type="entry name" value="PHOSPHOCPHPR"/>
</dbReference>
<dbReference type="STRING" id="1817813.A2008_02100"/>
<feature type="domain" description="HPr" evidence="4">
    <location>
        <begin position="1"/>
        <end position="91"/>
    </location>
</feature>
<dbReference type="InterPro" id="IPR035895">
    <property type="entry name" value="HPr-like_sf"/>
</dbReference>
<evidence type="ECO:0000256" key="3">
    <source>
        <dbReference type="ARBA" id="ARBA00022683"/>
    </source>
</evidence>
<evidence type="ECO:0000313" key="5">
    <source>
        <dbReference type="EMBL" id="OGM03018.1"/>
    </source>
</evidence>
<dbReference type="InterPro" id="IPR001020">
    <property type="entry name" value="PTS_HPr_His_P_site"/>
</dbReference>
<keyword evidence="3" id="KW-0598">Phosphotransferase system</keyword>
<dbReference type="PANTHER" id="PTHR33705:SF2">
    <property type="entry name" value="PHOSPHOCARRIER PROTEIN NPR"/>
    <property type="match status" value="1"/>
</dbReference>
<dbReference type="NCBIfam" id="TIGR01003">
    <property type="entry name" value="PTS_HPr_family"/>
    <property type="match status" value="1"/>
</dbReference>
<accession>A0A1F7WLM8</accession>
<dbReference type="PROSITE" id="PS51350">
    <property type="entry name" value="PTS_HPR_DOM"/>
    <property type="match status" value="1"/>
</dbReference>
<evidence type="ECO:0000259" key="4">
    <source>
        <dbReference type="PROSITE" id="PS51350"/>
    </source>
</evidence>
<dbReference type="Gene3D" id="3.30.1340.10">
    <property type="entry name" value="HPr-like"/>
    <property type="match status" value="1"/>
</dbReference>
<keyword evidence="2" id="KW-0963">Cytoplasm</keyword>
<dbReference type="SUPFAM" id="SSF55594">
    <property type="entry name" value="HPr-like"/>
    <property type="match status" value="1"/>
</dbReference>
<dbReference type="Pfam" id="PF00381">
    <property type="entry name" value="PTS-HPr"/>
    <property type="match status" value="1"/>
</dbReference>
<comment type="caution">
    <text evidence="5">The sequence shown here is derived from an EMBL/GenBank/DDBJ whole genome shotgun (WGS) entry which is preliminary data.</text>
</comment>
<dbReference type="AlphaFoldDB" id="A0A1F7WLM8"/>
<comment type="subcellular location">
    <subcellularLocation>
        <location evidence="1">Cytoplasm</location>
    </subcellularLocation>
</comment>
<gene>
    <name evidence="5" type="ORF">A2008_02100</name>
</gene>
<dbReference type="PANTHER" id="PTHR33705">
    <property type="entry name" value="PHOSPHOCARRIER PROTEIN HPR"/>
    <property type="match status" value="1"/>
</dbReference>
<dbReference type="InterPro" id="IPR000032">
    <property type="entry name" value="HPr-like"/>
</dbReference>
<dbReference type="EMBL" id="MGFH01000191">
    <property type="protein sequence ID" value="OGM03018.1"/>
    <property type="molecule type" value="Genomic_DNA"/>
</dbReference>
<name>A0A1F7WLM8_9BACT</name>
<dbReference type="CDD" id="cd00367">
    <property type="entry name" value="PTS-HPr_like"/>
    <property type="match status" value="1"/>
</dbReference>
<evidence type="ECO:0000256" key="1">
    <source>
        <dbReference type="ARBA" id="ARBA00004496"/>
    </source>
</evidence>
<dbReference type="GO" id="GO:0005737">
    <property type="term" value="C:cytoplasm"/>
    <property type="evidence" value="ECO:0007669"/>
    <property type="project" value="UniProtKB-SubCell"/>
</dbReference>
<organism evidence="5 6">
    <name type="scientific">Candidatus Wallbacteria bacterium GWC2_49_35</name>
    <dbReference type="NCBI Taxonomy" id="1817813"/>
    <lineage>
        <taxon>Bacteria</taxon>
        <taxon>Candidatus Walliibacteriota</taxon>
    </lineage>
</organism>